<accession>A0A8H6S2Q0</accession>
<feature type="compositionally biased region" description="Pro residues" evidence="1">
    <location>
        <begin position="52"/>
        <end position="64"/>
    </location>
</feature>
<feature type="compositionally biased region" description="Basic residues" evidence="1">
    <location>
        <begin position="1"/>
        <end position="17"/>
    </location>
</feature>
<dbReference type="OrthoDB" id="9909311at2759"/>
<dbReference type="Gene3D" id="1.10.10.60">
    <property type="entry name" value="Homeodomain-like"/>
    <property type="match status" value="1"/>
</dbReference>
<dbReference type="EMBL" id="JACAZE010000024">
    <property type="protein sequence ID" value="KAF7291598.1"/>
    <property type="molecule type" value="Genomic_DNA"/>
</dbReference>
<proteinExistence type="predicted"/>
<feature type="domain" description="HTH psq-type" evidence="2">
    <location>
        <begin position="145"/>
        <end position="176"/>
    </location>
</feature>
<feature type="compositionally biased region" description="Polar residues" evidence="1">
    <location>
        <begin position="283"/>
        <end position="295"/>
    </location>
</feature>
<gene>
    <name evidence="3" type="ORF">HMN09_01250900</name>
</gene>
<keyword evidence="4" id="KW-1185">Reference proteome</keyword>
<evidence type="ECO:0000256" key="1">
    <source>
        <dbReference type="SAM" id="MobiDB-lite"/>
    </source>
</evidence>
<dbReference type="SUPFAM" id="SSF46689">
    <property type="entry name" value="Homeodomain-like"/>
    <property type="match status" value="1"/>
</dbReference>
<dbReference type="Pfam" id="PF04218">
    <property type="entry name" value="CENP-B_N"/>
    <property type="match status" value="1"/>
</dbReference>
<comment type="caution">
    <text evidence="3">The sequence shown here is derived from an EMBL/GenBank/DDBJ whole genome shotgun (WGS) entry which is preliminary data.</text>
</comment>
<organism evidence="3 4">
    <name type="scientific">Mycena chlorophos</name>
    <name type="common">Agaric fungus</name>
    <name type="synonym">Agaricus chlorophos</name>
    <dbReference type="NCBI Taxonomy" id="658473"/>
    <lineage>
        <taxon>Eukaryota</taxon>
        <taxon>Fungi</taxon>
        <taxon>Dikarya</taxon>
        <taxon>Basidiomycota</taxon>
        <taxon>Agaricomycotina</taxon>
        <taxon>Agaricomycetes</taxon>
        <taxon>Agaricomycetidae</taxon>
        <taxon>Agaricales</taxon>
        <taxon>Marasmiineae</taxon>
        <taxon>Mycenaceae</taxon>
        <taxon>Mycena</taxon>
    </lineage>
</organism>
<feature type="compositionally biased region" description="Pro residues" evidence="1">
    <location>
        <begin position="248"/>
        <end position="265"/>
    </location>
</feature>
<dbReference type="InterPro" id="IPR009057">
    <property type="entry name" value="Homeodomain-like_sf"/>
</dbReference>
<reference evidence="3" key="1">
    <citation type="submission" date="2020-05" db="EMBL/GenBank/DDBJ databases">
        <title>Mycena genomes resolve the evolution of fungal bioluminescence.</title>
        <authorList>
            <person name="Tsai I.J."/>
        </authorList>
    </citation>
    <scope>NUCLEOTIDE SEQUENCE</scope>
    <source>
        <strain evidence="3">110903Hualien_Pintung</strain>
    </source>
</reference>
<feature type="region of interest" description="Disordered" evidence="1">
    <location>
        <begin position="397"/>
        <end position="419"/>
    </location>
</feature>
<dbReference type="Proteomes" id="UP000613580">
    <property type="component" value="Unassembled WGS sequence"/>
</dbReference>
<feature type="region of interest" description="Disordered" evidence="1">
    <location>
        <begin position="1"/>
        <end position="70"/>
    </location>
</feature>
<dbReference type="InterPro" id="IPR007889">
    <property type="entry name" value="HTH_Psq"/>
</dbReference>
<dbReference type="AlphaFoldDB" id="A0A8H6S2Q0"/>
<protein>
    <submittedName>
        <fullName evidence="3">HTH CENPB-type domain-containing protein</fullName>
    </submittedName>
</protein>
<dbReference type="GO" id="GO:0003677">
    <property type="term" value="F:DNA binding"/>
    <property type="evidence" value="ECO:0007669"/>
    <property type="project" value="InterPro"/>
</dbReference>
<evidence type="ECO:0000313" key="4">
    <source>
        <dbReference type="Proteomes" id="UP000613580"/>
    </source>
</evidence>
<evidence type="ECO:0000259" key="2">
    <source>
        <dbReference type="Pfam" id="PF04218"/>
    </source>
</evidence>
<name>A0A8H6S2Q0_MYCCL</name>
<evidence type="ECO:0000313" key="3">
    <source>
        <dbReference type="EMBL" id="KAF7291598.1"/>
    </source>
</evidence>
<feature type="region of interest" description="Disordered" evidence="1">
    <location>
        <begin position="222"/>
        <end position="327"/>
    </location>
</feature>
<sequence length="419" mass="46009">MPRRAHNWHRACLRKSRPPLGPSAARSPAASVLHSNTSPHAPRRPITTISWPSPPPTYHQPPLTPASSTSSFSPYRASFFPEHSRSTSLSTNPRSASPALSTVSALTSISSHSLPAASVLSPIERPKKQRLFNTQRREICEYHISHPNARQEDIARAFGVERSTVSKILKNKQKWLNIDVNETLKIAKHRPSKFPEIEEDMPDLIAFDNDATLDELEHVGILSAPTNGRPPNIDDATDHPSWLSNPVEPAPTPSAPPPVHPPMPIRSPHIETPTDGPGWLSQPVDSQPLTTQQPLGSAWPEPHHQQPPVQRTMSDPGPHFSPTVEMNDAGSVFSVPMYEQRQSQPSAQTSLAEAEHALGTVMNFLDTAGQGMVQLQPHERAVLDQLKFTLFQAGSAANGNGIRYDDRQTNPYEQGPAHP</sequence>